<evidence type="ECO:0000313" key="3">
    <source>
        <dbReference type="Proteomes" id="UP001301350"/>
    </source>
</evidence>
<protein>
    <submittedName>
        <fullName evidence="2">Uncharacterized protein</fullName>
    </submittedName>
</protein>
<dbReference type="EMBL" id="JANCYW010000012">
    <property type="protein sequence ID" value="KAK4537421.1"/>
    <property type="molecule type" value="Genomic_DNA"/>
</dbReference>
<keyword evidence="1" id="KW-0472">Membrane</keyword>
<dbReference type="AlphaFoldDB" id="A0AAV9IZ78"/>
<gene>
    <name evidence="2" type="ORF">CDCA_CDCA12G3446</name>
</gene>
<evidence type="ECO:0000256" key="1">
    <source>
        <dbReference type="SAM" id="Phobius"/>
    </source>
</evidence>
<keyword evidence="1" id="KW-1133">Transmembrane helix</keyword>
<dbReference type="Proteomes" id="UP001301350">
    <property type="component" value="Unassembled WGS sequence"/>
</dbReference>
<feature type="transmembrane region" description="Helical" evidence="1">
    <location>
        <begin position="257"/>
        <end position="277"/>
    </location>
</feature>
<keyword evidence="3" id="KW-1185">Reference proteome</keyword>
<keyword evidence="1" id="KW-0812">Transmembrane</keyword>
<organism evidence="2 3">
    <name type="scientific">Cyanidium caldarium</name>
    <name type="common">Red alga</name>
    <dbReference type="NCBI Taxonomy" id="2771"/>
    <lineage>
        <taxon>Eukaryota</taxon>
        <taxon>Rhodophyta</taxon>
        <taxon>Bangiophyceae</taxon>
        <taxon>Cyanidiales</taxon>
        <taxon>Cyanidiaceae</taxon>
        <taxon>Cyanidium</taxon>
    </lineage>
</organism>
<reference evidence="2 3" key="1">
    <citation type="submission" date="2022-07" db="EMBL/GenBank/DDBJ databases">
        <title>Genome-wide signatures of adaptation to extreme environments.</title>
        <authorList>
            <person name="Cho C.H."/>
            <person name="Yoon H.S."/>
        </authorList>
    </citation>
    <scope>NUCLEOTIDE SEQUENCE [LARGE SCALE GENOMIC DNA]</scope>
    <source>
        <strain evidence="2 3">DBV 063 E5</strain>
    </source>
</reference>
<name>A0AAV9IZ78_CYACA</name>
<feature type="transmembrane region" description="Helical" evidence="1">
    <location>
        <begin position="218"/>
        <end position="237"/>
    </location>
</feature>
<evidence type="ECO:0000313" key="2">
    <source>
        <dbReference type="EMBL" id="KAK4537421.1"/>
    </source>
</evidence>
<sequence length="284" mass="29891">MSGVAWNCWALPMFVAGTRMRSRRAGVVHRATASAPALCTRARCPQLGHFTVSSVTTVFTQRSHPHLWHRPRITSSALHSLTMRVQPGVIAVIPSPYPGGRDTVVLVTGTDVTGRTADVVRLDRVTESGPGAEVYQRSETAERTFERVDALVPIPSAQRNASDDGWVVHREDVEAAKANRASPTGQQRVREEMEELERNIDRRIFERQPVPDPRRGQVLFGAAAALAIALGCAVVHANLAAGSSGGSGGGGGVDAALVAAGMFGVVGAGLLVAGATMNSDSGTA</sequence>
<comment type="caution">
    <text evidence="2">The sequence shown here is derived from an EMBL/GenBank/DDBJ whole genome shotgun (WGS) entry which is preliminary data.</text>
</comment>
<proteinExistence type="predicted"/>
<accession>A0AAV9IZ78</accession>